<organism evidence="2 3">
    <name type="scientific">Pseudohoeflea suaedae</name>
    <dbReference type="NCBI Taxonomy" id="877384"/>
    <lineage>
        <taxon>Bacteria</taxon>
        <taxon>Pseudomonadati</taxon>
        <taxon>Pseudomonadota</taxon>
        <taxon>Alphaproteobacteria</taxon>
        <taxon>Hyphomicrobiales</taxon>
        <taxon>Rhizobiaceae</taxon>
        <taxon>Pseudohoeflea</taxon>
    </lineage>
</organism>
<evidence type="ECO:0008006" key="4">
    <source>
        <dbReference type="Google" id="ProtNLM"/>
    </source>
</evidence>
<sequence>MKTFFKSAVLAVSLAAAGLAATAPAASAASASFSVVIAGNNGVYVGHANRYGYVCAPGLALKKARHLGIRNARIVDADRRTVKVRGFRNGFRSGAVFANDRGCPVIARL</sequence>
<name>A0A4R5PHK9_9HYPH</name>
<dbReference type="RefSeq" id="WP_133285659.1">
    <property type="nucleotide sequence ID" value="NZ_SMSI01000004.1"/>
</dbReference>
<evidence type="ECO:0000256" key="1">
    <source>
        <dbReference type="SAM" id="SignalP"/>
    </source>
</evidence>
<evidence type="ECO:0000313" key="3">
    <source>
        <dbReference type="Proteomes" id="UP000295131"/>
    </source>
</evidence>
<dbReference type="Proteomes" id="UP000295131">
    <property type="component" value="Unassembled WGS sequence"/>
</dbReference>
<protein>
    <recommendedName>
        <fullName evidence="4">Antifreeze protein</fullName>
    </recommendedName>
</protein>
<dbReference type="EMBL" id="SMSI01000004">
    <property type="protein sequence ID" value="TDH34313.1"/>
    <property type="molecule type" value="Genomic_DNA"/>
</dbReference>
<reference evidence="2 3" key="1">
    <citation type="journal article" date="2013" name="Int. J. Syst. Evol. Microbiol.">
        <title>Hoeflea suaedae sp. nov., an endophytic bacterium isolated from the root of the halophyte Suaeda maritima.</title>
        <authorList>
            <person name="Chung E.J."/>
            <person name="Park J.A."/>
            <person name="Pramanik P."/>
            <person name="Bibi F."/>
            <person name="Jeon C.O."/>
            <person name="Chung Y.R."/>
        </authorList>
    </citation>
    <scope>NUCLEOTIDE SEQUENCE [LARGE SCALE GENOMIC DNA]</scope>
    <source>
        <strain evidence="2 3">YC6898</strain>
    </source>
</reference>
<keyword evidence="1" id="KW-0732">Signal</keyword>
<keyword evidence="3" id="KW-1185">Reference proteome</keyword>
<feature type="signal peptide" evidence="1">
    <location>
        <begin position="1"/>
        <end position="28"/>
    </location>
</feature>
<dbReference type="AlphaFoldDB" id="A0A4R5PHK9"/>
<feature type="chain" id="PRO_5020232457" description="Antifreeze protein" evidence="1">
    <location>
        <begin position="29"/>
        <end position="109"/>
    </location>
</feature>
<proteinExistence type="predicted"/>
<dbReference type="OrthoDB" id="8453806at2"/>
<comment type="caution">
    <text evidence="2">The sequence shown here is derived from an EMBL/GenBank/DDBJ whole genome shotgun (WGS) entry which is preliminary data.</text>
</comment>
<evidence type="ECO:0000313" key="2">
    <source>
        <dbReference type="EMBL" id="TDH34313.1"/>
    </source>
</evidence>
<accession>A0A4R5PHK9</accession>
<gene>
    <name evidence="2" type="ORF">E2A64_16725</name>
</gene>